<dbReference type="EMBL" id="JABSTU010000008">
    <property type="protein sequence ID" value="KAH8022891.1"/>
    <property type="molecule type" value="Genomic_DNA"/>
</dbReference>
<feature type="compositionally biased region" description="Polar residues" evidence="1">
    <location>
        <begin position="194"/>
        <end position="203"/>
    </location>
</feature>
<keyword evidence="2" id="KW-0812">Transmembrane</keyword>
<dbReference type="Proteomes" id="UP000821866">
    <property type="component" value="Chromosome 6"/>
</dbReference>
<evidence type="ECO:0000256" key="2">
    <source>
        <dbReference type="SAM" id="Phobius"/>
    </source>
</evidence>
<accession>A0A9J6DLP8</accession>
<keyword evidence="2" id="KW-0472">Membrane</keyword>
<evidence type="ECO:0000313" key="3">
    <source>
        <dbReference type="EMBL" id="KAH8022891.1"/>
    </source>
</evidence>
<feature type="compositionally biased region" description="Basic residues" evidence="1">
    <location>
        <begin position="507"/>
        <end position="520"/>
    </location>
</feature>
<organism evidence="3 4">
    <name type="scientific">Rhipicephalus microplus</name>
    <name type="common">Cattle tick</name>
    <name type="synonym">Boophilus microplus</name>
    <dbReference type="NCBI Taxonomy" id="6941"/>
    <lineage>
        <taxon>Eukaryota</taxon>
        <taxon>Metazoa</taxon>
        <taxon>Ecdysozoa</taxon>
        <taxon>Arthropoda</taxon>
        <taxon>Chelicerata</taxon>
        <taxon>Arachnida</taxon>
        <taxon>Acari</taxon>
        <taxon>Parasitiformes</taxon>
        <taxon>Ixodida</taxon>
        <taxon>Ixodoidea</taxon>
        <taxon>Ixodidae</taxon>
        <taxon>Rhipicephalinae</taxon>
        <taxon>Rhipicephalus</taxon>
        <taxon>Boophilus</taxon>
    </lineage>
</organism>
<feature type="region of interest" description="Disordered" evidence="1">
    <location>
        <begin position="560"/>
        <end position="580"/>
    </location>
</feature>
<dbReference type="AlphaFoldDB" id="A0A9J6DLP8"/>
<feature type="region of interest" description="Disordered" evidence="1">
    <location>
        <begin position="506"/>
        <end position="528"/>
    </location>
</feature>
<reference evidence="3" key="1">
    <citation type="journal article" date="2020" name="Cell">
        <title>Large-Scale Comparative Analyses of Tick Genomes Elucidate Their Genetic Diversity and Vector Capacities.</title>
        <authorList>
            <consortium name="Tick Genome and Microbiome Consortium (TIGMIC)"/>
            <person name="Jia N."/>
            <person name="Wang J."/>
            <person name="Shi W."/>
            <person name="Du L."/>
            <person name="Sun Y."/>
            <person name="Zhan W."/>
            <person name="Jiang J.F."/>
            <person name="Wang Q."/>
            <person name="Zhang B."/>
            <person name="Ji P."/>
            <person name="Bell-Sakyi L."/>
            <person name="Cui X.M."/>
            <person name="Yuan T.T."/>
            <person name="Jiang B.G."/>
            <person name="Yang W.F."/>
            <person name="Lam T.T."/>
            <person name="Chang Q.C."/>
            <person name="Ding S.J."/>
            <person name="Wang X.J."/>
            <person name="Zhu J.G."/>
            <person name="Ruan X.D."/>
            <person name="Zhao L."/>
            <person name="Wei J.T."/>
            <person name="Ye R.Z."/>
            <person name="Que T.C."/>
            <person name="Du C.H."/>
            <person name="Zhou Y.H."/>
            <person name="Cheng J.X."/>
            <person name="Dai P.F."/>
            <person name="Guo W.B."/>
            <person name="Han X.H."/>
            <person name="Huang E.J."/>
            <person name="Li L.F."/>
            <person name="Wei W."/>
            <person name="Gao Y.C."/>
            <person name="Liu J.Z."/>
            <person name="Shao H.Z."/>
            <person name="Wang X."/>
            <person name="Wang C.C."/>
            <person name="Yang T.C."/>
            <person name="Huo Q.B."/>
            <person name="Li W."/>
            <person name="Chen H.Y."/>
            <person name="Chen S.E."/>
            <person name="Zhou L.G."/>
            <person name="Ni X.B."/>
            <person name="Tian J.H."/>
            <person name="Sheng Y."/>
            <person name="Liu T."/>
            <person name="Pan Y.S."/>
            <person name="Xia L.Y."/>
            <person name="Li J."/>
            <person name="Zhao F."/>
            <person name="Cao W.C."/>
        </authorList>
    </citation>
    <scope>NUCLEOTIDE SEQUENCE</scope>
    <source>
        <strain evidence="3">Rmic-2018</strain>
    </source>
</reference>
<proteinExistence type="predicted"/>
<feature type="region of interest" description="Disordered" evidence="1">
    <location>
        <begin position="1"/>
        <end position="20"/>
    </location>
</feature>
<reference evidence="3" key="2">
    <citation type="submission" date="2021-09" db="EMBL/GenBank/DDBJ databases">
        <authorList>
            <person name="Jia N."/>
            <person name="Wang J."/>
            <person name="Shi W."/>
            <person name="Du L."/>
            <person name="Sun Y."/>
            <person name="Zhan W."/>
            <person name="Jiang J."/>
            <person name="Wang Q."/>
            <person name="Zhang B."/>
            <person name="Ji P."/>
            <person name="Sakyi L.B."/>
            <person name="Cui X."/>
            <person name="Yuan T."/>
            <person name="Jiang B."/>
            <person name="Yang W."/>
            <person name="Lam T.T.-Y."/>
            <person name="Chang Q."/>
            <person name="Ding S."/>
            <person name="Wang X."/>
            <person name="Zhu J."/>
            <person name="Ruan X."/>
            <person name="Zhao L."/>
            <person name="Wei J."/>
            <person name="Que T."/>
            <person name="Du C."/>
            <person name="Cheng J."/>
            <person name="Dai P."/>
            <person name="Han X."/>
            <person name="Huang E."/>
            <person name="Gao Y."/>
            <person name="Liu J."/>
            <person name="Shao H."/>
            <person name="Ye R."/>
            <person name="Li L."/>
            <person name="Wei W."/>
            <person name="Wang X."/>
            <person name="Wang C."/>
            <person name="Huo Q."/>
            <person name="Li W."/>
            <person name="Guo W."/>
            <person name="Chen H."/>
            <person name="Chen S."/>
            <person name="Zhou L."/>
            <person name="Zhou L."/>
            <person name="Ni X."/>
            <person name="Tian J."/>
            <person name="Zhou Y."/>
            <person name="Sheng Y."/>
            <person name="Liu T."/>
            <person name="Pan Y."/>
            <person name="Xia L."/>
            <person name="Li J."/>
            <person name="Zhao F."/>
            <person name="Cao W."/>
        </authorList>
    </citation>
    <scope>NUCLEOTIDE SEQUENCE</scope>
    <source>
        <strain evidence="3">Rmic-2018</strain>
        <tissue evidence="3">Larvae</tissue>
    </source>
</reference>
<evidence type="ECO:0000256" key="1">
    <source>
        <dbReference type="SAM" id="MobiDB-lite"/>
    </source>
</evidence>
<feature type="compositionally biased region" description="Basic and acidic residues" evidence="1">
    <location>
        <begin position="207"/>
        <end position="216"/>
    </location>
</feature>
<gene>
    <name evidence="3" type="ORF">HPB51_006249</name>
</gene>
<keyword evidence="2" id="KW-1133">Transmembrane helix</keyword>
<keyword evidence="4" id="KW-1185">Reference proteome</keyword>
<dbReference type="PANTHER" id="PTHR33327:SF3">
    <property type="entry name" value="RNA-DIRECTED DNA POLYMERASE"/>
    <property type="match status" value="1"/>
</dbReference>
<feature type="region of interest" description="Disordered" evidence="1">
    <location>
        <begin position="194"/>
        <end position="220"/>
    </location>
</feature>
<feature type="compositionally biased region" description="Polar residues" evidence="1">
    <location>
        <begin position="1"/>
        <end position="11"/>
    </location>
</feature>
<comment type="caution">
    <text evidence="3">The sequence shown here is derived from an EMBL/GenBank/DDBJ whole genome shotgun (WGS) entry which is preliminary data.</text>
</comment>
<evidence type="ECO:0000313" key="4">
    <source>
        <dbReference type="Proteomes" id="UP000821866"/>
    </source>
</evidence>
<protein>
    <submittedName>
        <fullName evidence="3">Uncharacterized protein</fullName>
    </submittedName>
</protein>
<sequence length="627" mass="68683">MDPDSSATNPTGPDAKKTPDPAVLQSLRFNMSTCHHFGPTAPAHGFCRSRRTSVYGKSPANRPCTDICRLQQLITATELGERRPSQLLRRMRQLLGGPSAPQEEKLLRELFLQRLPQSLVPVLVAAGDVPVDTLAEMADRVADYSRAHSLNAVTTPPPATAADPALASIENRLDALVRYLDDFVPAHRRLSSRFQIHSRSSTPPRSPELRPPDAPRDVSSSTVCCYHRRFGHSSDKDKMKMTTKVDDGRGMWSSVTVVEAAYNVVTALSRLQWSMTIRSQSHGTTTVASSLLQWLLLGVMLQTVVTEASSGVDSDFGQPDFGLLIYRSAEGSVHPYCTLLSSRFRRPPPYGKEDVVFRGVEFRYANRSCQLELGSASGKHVFLKLPLNDKACPFEYSLAQAVSAKAYSLIPHAGYFTSGENYTVPPQDITLGVISLDTVESFKPKNTDVPAVSGNNTVFSGGDAAQLYMLEVNAVVGTSLIWLMACSTVTVGALWSGRTRKLLYLTQHRRTKPKEKQRRKEHADKDTVPLEVAGSTTSLVINLTASRSAAAAKLASNVDLESHHHHRGSRSRPSNSADDFLPSPDDALDGGIAFAECPVDCNLLTLFLLLVAVNLLVLYYFFNKLCQ</sequence>
<name>A0A9J6DLP8_RHIMP</name>
<dbReference type="PANTHER" id="PTHR33327">
    <property type="entry name" value="ENDONUCLEASE"/>
    <property type="match status" value="1"/>
</dbReference>
<feature type="transmembrane region" description="Helical" evidence="2">
    <location>
        <begin position="603"/>
        <end position="622"/>
    </location>
</feature>